<evidence type="ECO:0000256" key="6">
    <source>
        <dbReference type="ARBA" id="ARBA00022960"/>
    </source>
</evidence>
<evidence type="ECO:0000256" key="10">
    <source>
        <dbReference type="ARBA" id="ARBA00023316"/>
    </source>
</evidence>
<dbReference type="HAMAP" id="MF_00766">
    <property type="entry name" value="PGT_MtgA"/>
    <property type="match status" value="1"/>
</dbReference>
<dbReference type="InterPro" id="IPR011812">
    <property type="entry name" value="Pep_trsgly"/>
</dbReference>
<keyword evidence="5 11" id="KW-0812">Transmembrane</keyword>
<evidence type="ECO:0000256" key="1">
    <source>
        <dbReference type="ARBA" id="ARBA00022475"/>
    </source>
</evidence>
<keyword evidence="3" id="KW-0328">Glycosyltransferase</keyword>
<dbReference type="GO" id="GO:0008360">
    <property type="term" value="P:regulation of cell shape"/>
    <property type="evidence" value="ECO:0007669"/>
    <property type="project" value="UniProtKB-KW"/>
</dbReference>
<dbReference type="InterPro" id="IPR036950">
    <property type="entry name" value="PBP_transglycosylase"/>
</dbReference>
<keyword evidence="10" id="KW-0961">Cell wall biogenesis/degradation</keyword>
<keyword evidence="6" id="KW-0133">Cell shape</keyword>
<keyword evidence="1" id="KW-1003">Cell membrane</keyword>
<gene>
    <name evidence="13" type="ORF">MNBD_NITROSPINAE03-959</name>
</gene>
<dbReference type="InterPro" id="IPR023346">
    <property type="entry name" value="Lysozyme-like_dom_sf"/>
</dbReference>
<sequence>MSVVKKSPKARKKPIRIPLGKILFDLFLAFLALTVVPVLIYSVTNPSTTPLLWIRWFENDKSDRYTRVIKNWVPVERISPHLIKAVIAAEDQKFFQHNGFDWQAIESAIKHNLKSKRTIGASTISMQTSRNVFLWQGRNFLRKGLESYFTVLIENLWSKKRILEVYLNVIEWGKGVYGCEAASRYYFNHSAKTLSPVEAAWLAAILPSPRRWSIRRPQTHVVNRHARIMNNMTRVHIPRLG</sequence>
<keyword evidence="2" id="KW-0997">Cell inner membrane</keyword>
<dbReference type="SUPFAM" id="SSF53955">
    <property type="entry name" value="Lysozyme-like"/>
    <property type="match status" value="1"/>
</dbReference>
<dbReference type="NCBIfam" id="TIGR02070">
    <property type="entry name" value="mono_pep_trsgly"/>
    <property type="match status" value="1"/>
</dbReference>
<evidence type="ECO:0000256" key="7">
    <source>
        <dbReference type="ARBA" id="ARBA00022984"/>
    </source>
</evidence>
<dbReference type="PANTHER" id="PTHR30400">
    <property type="entry name" value="MONOFUNCTIONAL BIOSYNTHETIC PEPTIDOGLYCAN TRANSGLYCOSYLASE"/>
    <property type="match status" value="1"/>
</dbReference>
<dbReference type="Pfam" id="PF00912">
    <property type="entry name" value="Transgly"/>
    <property type="match status" value="1"/>
</dbReference>
<dbReference type="GO" id="GO:0016020">
    <property type="term" value="C:membrane"/>
    <property type="evidence" value="ECO:0007669"/>
    <property type="project" value="InterPro"/>
</dbReference>
<name>A0A3B1C3K4_9ZZZZ</name>
<evidence type="ECO:0000256" key="8">
    <source>
        <dbReference type="ARBA" id="ARBA00022989"/>
    </source>
</evidence>
<evidence type="ECO:0000256" key="11">
    <source>
        <dbReference type="SAM" id="Phobius"/>
    </source>
</evidence>
<dbReference type="PANTHER" id="PTHR30400:SF0">
    <property type="entry name" value="BIOSYNTHETIC PEPTIDOGLYCAN TRANSGLYCOSYLASE"/>
    <property type="match status" value="1"/>
</dbReference>
<evidence type="ECO:0000313" key="13">
    <source>
        <dbReference type="EMBL" id="VAX17450.1"/>
    </source>
</evidence>
<accession>A0A3B1C3K4</accession>
<feature type="transmembrane region" description="Helical" evidence="11">
    <location>
        <begin position="21"/>
        <end position="41"/>
    </location>
</feature>
<feature type="domain" description="Glycosyl transferase family 51" evidence="12">
    <location>
        <begin position="69"/>
        <end position="232"/>
    </location>
</feature>
<dbReference type="Gene3D" id="1.10.3810.10">
    <property type="entry name" value="Biosynthetic peptidoglycan transglycosylase-like"/>
    <property type="match status" value="1"/>
</dbReference>
<dbReference type="InterPro" id="IPR001264">
    <property type="entry name" value="Glyco_trans_51"/>
</dbReference>
<evidence type="ECO:0000256" key="2">
    <source>
        <dbReference type="ARBA" id="ARBA00022519"/>
    </source>
</evidence>
<evidence type="ECO:0000256" key="5">
    <source>
        <dbReference type="ARBA" id="ARBA00022692"/>
    </source>
</evidence>
<evidence type="ECO:0000256" key="4">
    <source>
        <dbReference type="ARBA" id="ARBA00022679"/>
    </source>
</evidence>
<protein>
    <submittedName>
        <fullName evidence="13">Monofunctional biosynthetic peptidoglycan transglycosylase</fullName>
    </submittedName>
</protein>
<evidence type="ECO:0000259" key="12">
    <source>
        <dbReference type="Pfam" id="PF00912"/>
    </source>
</evidence>
<dbReference type="AlphaFoldDB" id="A0A3B1C3K4"/>
<proteinExistence type="inferred from homology"/>
<evidence type="ECO:0000256" key="9">
    <source>
        <dbReference type="ARBA" id="ARBA00023136"/>
    </source>
</evidence>
<dbReference type="EMBL" id="UOGB01000087">
    <property type="protein sequence ID" value="VAX17450.1"/>
    <property type="molecule type" value="Genomic_DNA"/>
</dbReference>
<dbReference type="GO" id="GO:0009274">
    <property type="term" value="C:peptidoglycan-based cell wall"/>
    <property type="evidence" value="ECO:0007669"/>
    <property type="project" value="InterPro"/>
</dbReference>
<dbReference type="GO" id="GO:0071555">
    <property type="term" value="P:cell wall organization"/>
    <property type="evidence" value="ECO:0007669"/>
    <property type="project" value="UniProtKB-KW"/>
</dbReference>
<reference evidence="13" key="1">
    <citation type="submission" date="2018-06" db="EMBL/GenBank/DDBJ databases">
        <authorList>
            <person name="Zhirakovskaya E."/>
        </authorList>
    </citation>
    <scope>NUCLEOTIDE SEQUENCE</scope>
</reference>
<keyword evidence="7" id="KW-0573">Peptidoglycan synthesis</keyword>
<organism evidence="13">
    <name type="scientific">hydrothermal vent metagenome</name>
    <dbReference type="NCBI Taxonomy" id="652676"/>
    <lineage>
        <taxon>unclassified sequences</taxon>
        <taxon>metagenomes</taxon>
        <taxon>ecological metagenomes</taxon>
    </lineage>
</organism>
<keyword evidence="9 11" id="KW-0472">Membrane</keyword>
<keyword evidence="4" id="KW-0808">Transferase</keyword>
<keyword evidence="8 11" id="KW-1133">Transmembrane helix</keyword>
<dbReference type="GO" id="GO:0009252">
    <property type="term" value="P:peptidoglycan biosynthetic process"/>
    <property type="evidence" value="ECO:0007669"/>
    <property type="project" value="UniProtKB-KW"/>
</dbReference>
<evidence type="ECO:0000256" key="3">
    <source>
        <dbReference type="ARBA" id="ARBA00022676"/>
    </source>
</evidence>
<dbReference type="GO" id="GO:0016763">
    <property type="term" value="F:pentosyltransferase activity"/>
    <property type="evidence" value="ECO:0007669"/>
    <property type="project" value="InterPro"/>
</dbReference>